<accession>A0A6L3SVC6</accession>
<dbReference type="EMBL" id="VZZK01000072">
    <property type="protein sequence ID" value="KAB1069651.1"/>
    <property type="molecule type" value="Genomic_DNA"/>
</dbReference>
<evidence type="ECO:0000313" key="2">
    <source>
        <dbReference type="EMBL" id="KAB1069651.1"/>
    </source>
</evidence>
<keyword evidence="1" id="KW-1133">Transmembrane helix</keyword>
<dbReference type="RefSeq" id="WP_151005538.1">
    <property type="nucleotide sequence ID" value="NZ_BPQY01000297.1"/>
</dbReference>
<keyword evidence="1" id="KW-0472">Membrane</keyword>
<protein>
    <recommendedName>
        <fullName evidence="4">DUF3325 domain-containing protein</fullName>
    </recommendedName>
</protein>
<feature type="transmembrane region" description="Helical" evidence="1">
    <location>
        <begin position="74"/>
        <end position="95"/>
    </location>
</feature>
<proteinExistence type="predicted"/>
<keyword evidence="1" id="KW-0812">Transmembrane</keyword>
<comment type="caution">
    <text evidence="2">The sequence shown here is derived from an EMBL/GenBank/DDBJ whole genome shotgun (WGS) entry which is preliminary data.</text>
</comment>
<evidence type="ECO:0008006" key="4">
    <source>
        <dbReference type="Google" id="ProtNLM"/>
    </source>
</evidence>
<name>A0A6L3SVC6_9HYPH</name>
<feature type="transmembrane region" description="Helical" evidence="1">
    <location>
        <begin position="46"/>
        <end position="68"/>
    </location>
</feature>
<gene>
    <name evidence="2" type="ORF">F6X53_30790</name>
</gene>
<evidence type="ECO:0000256" key="1">
    <source>
        <dbReference type="SAM" id="Phobius"/>
    </source>
</evidence>
<evidence type="ECO:0000313" key="3">
    <source>
        <dbReference type="Proteomes" id="UP000474159"/>
    </source>
</evidence>
<feature type="transmembrane region" description="Helical" evidence="1">
    <location>
        <begin position="12"/>
        <end position="34"/>
    </location>
</feature>
<keyword evidence="3" id="KW-1185">Reference proteome</keyword>
<sequence length="127" mass="13404">MAMVEPNVAALLWFALFAGVASTGFYVLTGMFPLETRPDLRRRPLGLALIAANVLLLLALIGGSLAYGAANLRWTSLVIVGGFAVLFAPGLFNVWPQRWRDGLAGLTIVLGGLGVSLGLLQHVGALF</sequence>
<feature type="transmembrane region" description="Helical" evidence="1">
    <location>
        <begin position="102"/>
        <end position="123"/>
    </location>
</feature>
<dbReference type="OrthoDB" id="7851455at2"/>
<reference evidence="2 3" key="1">
    <citation type="submission" date="2019-09" db="EMBL/GenBank/DDBJ databases">
        <title>YIM 48816 draft genome.</title>
        <authorList>
            <person name="Jiang L."/>
        </authorList>
    </citation>
    <scope>NUCLEOTIDE SEQUENCE [LARGE SCALE GENOMIC DNA]</scope>
    <source>
        <strain evidence="2 3">YIM 48816</strain>
    </source>
</reference>
<organism evidence="2 3">
    <name type="scientific">Methylobacterium soli</name>
    <dbReference type="NCBI Taxonomy" id="553447"/>
    <lineage>
        <taxon>Bacteria</taxon>
        <taxon>Pseudomonadati</taxon>
        <taxon>Pseudomonadota</taxon>
        <taxon>Alphaproteobacteria</taxon>
        <taxon>Hyphomicrobiales</taxon>
        <taxon>Methylobacteriaceae</taxon>
        <taxon>Methylobacterium</taxon>
    </lineage>
</organism>
<dbReference type="Proteomes" id="UP000474159">
    <property type="component" value="Unassembled WGS sequence"/>
</dbReference>
<dbReference type="AlphaFoldDB" id="A0A6L3SVC6"/>